<dbReference type="Pfam" id="PF04221">
    <property type="entry name" value="RelB"/>
    <property type="match status" value="1"/>
</dbReference>
<name>A0A4Q1TIP5_9LACO</name>
<dbReference type="Proteomes" id="UP001164790">
    <property type="component" value="Chromosome"/>
</dbReference>
<organism evidence="1 3">
    <name type="scientific">Lacticaseibacillus chiayiensis</name>
    <dbReference type="NCBI Taxonomy" id="2100821"/>
    <lineage>
        <taxon>Bacteria</taxon>
        <taxon>Bacillati</taxon>
        <taxon>Bacillota</taxon>
        <taxon>Bacilli</taxon>
        <taxon>Lactobacillales</taxon>
        <taxon>Lactobacillaceae</taxon>
        <taxon>Lacticaseibacillus</taxon>
    </lineage>
</organism>
<dbReference type="EMBL" id="MSSM01000044">
    <property type="protein sequence ID" value="RXT18037.1"/>
    <property type="molecule type" value="Genomic_DNA"/>
</dbReference>
<evidence type="ECO:0000313" key="2">
    <source>
        <dbReference type="EMBL" id="UYN56894.1"/>
    </source>
</evidence>
<dbReference type="NCBIfam" id="TIGR02384">
    <property type="entry name" value="RelB_DinJ"/>
    <property type="match status" value="1"/>
</dbReference>
<accession>A0A4Q1TIP5</accession>
<sequence length="90" mass="10068">MAAKSRINVQIDLRTKERALRVLSNMGLDLTSAIHIYLKHIGDTGELPFTPELIFEGQLQTAEADVKAGRTKSFRTIDDLMTDLHSDVDN</sequence>
<dbReference type="EMBL" id="CP107523">
    <property type="protein sequence ID" value="UYN56894.1"/>
    <property type="molecule type" value="Genomic_DNA"/>
</dbReference>
<protein>
    <submittedName>
        <fullName evidence="1">Damage-inducible protein J</fullName>
    </submittedName>
    <submittedName>
        <fullName evidence="2">Type II toxin-antitoxin system RelB/DinJ family antitoxin</fullName>
    </submittedName>
</protein>
<dbReference type="Gene3D" id="1.10.1220.10">
    <property type="entry name" value="Met repressor-like"/>
    <property type="match status" value="1"/>
</dbReference>
<dbReference type="InterPro" id="IPR013321">
    <property type="entry name" value="Arc_rbn_hlx_hlx"/>
</dbReference>
<keyword evidence="4" id="KW-1185">Reference proteome</keyword>
<dbReference type="Proteomes" id="UP000290475">
    <property type="component" value="Unassembled WGS sequence"/>
</dbReference>
<dbReference type="InterPro" id="IPR007337">
    <property type="entry name" value="RelB/DinJ"/>
</dbReference>
<reference evidence="1 3" key="1">
    <citation type="submission" date="2017-01" db="EMBL/GenBank/DDBJ databases">
        <title>Lactobacillus chiayiensis sp. nov., a lactic acid bacterium isolated from compost.</title>
        <authorList>
            <person name="Huang C.-H."/>
        </authorList>
    </citation>
    <scope>NUCLEOTIDE SEQUENCE [LARGE SCALE GENOMIC DNA]</scope>
    <source>
        <strain evidence="3">chh01</strain>
        <strain evidence="1">Chh01</strain>
    </source>
</reference>
<evidence type="ECO:0000313" key="3">
    <source>
        <dbReference type="Proteomes" id="UP000290475"/>
    </source>
</evidence>
<reference evidence="2" key="2">
    <citation type="submission" date="2022-10" db="EMBL/GenBank/DDBJ databases">
        <title>Comparative genomic analysis and in-vitro probiotic properties of the potential probiotic L. chiayiensis AACE 3.</title>
        <authorList>
            <person name="Kang X."/>
        </authorList>
    </citation>
    <scope>NUCLEOTIDE SEQUENCE</scope>
    <source>
        <strain evidence="2">AACE 3</strain>
    </source>
</reference>
<evidence type="ECO:0000313" key="4">
    <source>
        <dbReference type="Proteomes" id="UP001164790"/>
    </source>
</evidence>
<proteinExistence type="predicted"/>
<dbReference type="RefSeq" id="WP_129302877.1">
    <property type="nucleotide sequence ID" value="NZ_CP074378.1"/>
</dbReference>
<gene>
    <name evidence="1" type="ORF">BVJ53_13580</name>
    <name evidence="2" type="ORF">OFW50_01975</name>
</gene>
<dbReference type="GO" id="GO:0006355">
    <property type="term" value="P:regulation of DNA-templated transcription"/>
    <property type="evidence" value="ECO:0007669"/>
    <property type="project" value="InterPro"/>
</dbReference>
<evidence type="ECO:0000313" key="1">
    <source>
        <dbReference type="EMBL" id="RXT18037.1"/>
    </source>
</evidence>
<dbReference type="AlphaFoldDB" id="A0A4Q1TIP5"/>